<organism evidence="9 10">
    <name type="scientific">Acetobacter indonesiensis</name>
    <dbReference type="NCBI Taxonomy" id="104101"/>
    <lineage>
        <taxon>Bacteria</taxon>
        <taxon>Pseudomonadati</taxon>
        <taxon>Pseudomonadota</taxon>
        <taxon>Alphaproteobacteria</taxon>
        <taxon>Acetobacterales</taxon>
        <taxon>Acetobacteraceae</taxon>
        <taxon>Acetobacter</taxon>
    </lineage>
</organism>
<reference evidence="10" key="1">
    <citation type="submission" date="2014-06" db="EMBL/GenBank/DDBJ databases">
        <authorList>
            <person name="Winans N.J."/>
            <person name="Newell P.D."/>
            <person name="Douglas A.E."/>
        </authorList>
    </citation>
    <scope>NUCLEOTIDE SEQUENCE [LARGE SCALE GENOMIC DNA]</scope>
</reference>
<dbReference type="RefSeq" id="WP_218777617.1">
    <property type="nucleotide sequence ID" value="NZ_JBJJWX010000007.1"/>
</dbReference>
<keyword evidence="3" id="KW-0813">Transport</keyword>
<dbReference type="Pfam" id="PF03591">
    <property type="entry name" value="AzlC"/>
    <property type="match status" value="1"/>
</dbReference>
<evidence type="ECO:0000256" key="5">
    <source>
        <dbReference type="ARBA" id="ARBA00022692"/>
    </source>
</evidence>
<proteinExistence type="inferred from homology"/>
<evidence type="ECO:0000256" key="3">
    <source>
        <dbReference type="ARBA" id="ARBA00022448"/>
    </source>
</evidence>
<dbReference type="InterPro" id="IPR011606">
    <property type="entry name" value="Brnchd-chn_aa_trnsp_permease"/>
</dbReference>
<evidence type="ECO:0000256" key="4">
    <source>
        <dbReference type="ARBA" id="ARBA00022475"/>
    </source>
</evidence>
<feature type="transmembrane region" description="Helical" evidence="8">
    <location>
        <begin position="186"/>
        <end position="203"/>
    </location>
</feature>
<name>A0A252AVN9_9PROT</name>
<dbReference type="PANTHER" id="PTHR34979">
    <property type="entry name" value="INNER MEMBRANE PROTEIN YGAZ"/>
    <property type="match status" value="1"/>
</dbReference>
<evidence type="ECO:0000313" key="10">
    <source>
        <dbReference type="Proteomes" id="UP000194641"/>
    </source>
</evidence>
<comment type="caution">
    <text evidence="9">The sequence shown here is derived from an EMBL/GenBank/DDBJ whole genome shotgun (WGS) entry which is preliminary data.</text>
</comment>
<dbReference type="GO" id="GO:0005886">
    <property type="term" value="C:plasma membrane"/>
    <property type="evidence" value="ECO:0007669"/>
    <property type="project" value="UniProtKB-SubCell"/>
</dbReference>
<comment type="similarity">
    <text evidence="2">Belongs to the AzlC family.</text>
</comment>
<feature type="transmembrane region" description="Helical" evidence="8">
    <location>
        <begin position="130"/>
        <end position="155"/>
    </location>
</feature>
<evidence type="ECO:0000256" key="2">
    <source>
        <dbReference type="ARBA" id="ARBA00010735"/>
    </source>
</evidence>
<gene>
    <name evidence="9" type="ORF">HK17_03545</name>
</gene>
<keyword evidence="4" id="KW-1003">Cell membrane</keyword>
<dbReference type="GO" id="GO:1903785">
    <property type="term" value="P:L-valine transmembrane transport"/>
    <property type="evidence" value="ECO:0007669"/>
    <property type="project" value="TreeGrafter"/>
</dbReference>
<keyword evidence="5 8" id="KW-0812">Transmembrane</keyword>
<sequence length="226" mass="24925">MRCRKAEYWRGLRVSLPIMVGFVPFALVLGAQARMHQFSLLDVPLMTGLNFGGGSEFAAVGLWTSPPHVLLIVGVTFLVNSRHILMGATLTPYLRRIPRKIMLPSLFFMCDETWALSLTDARKTGFSLPYYMGISSGLYGSWVIFTFLGALLGPVLGDVTRYGFDMAFPAVFFVLLRGMWKGMGSMLPWLASLSVAVAAYLVLPKGWYVPLGALAGITVSWMQART</sequence>
<feature type="transmembrane region" description="Helical" evidence="8">
    <location>
        <begin position="57"/>
        <end position="80"/>
    </location>
</feature>
<keyword evidence="7 8" id="KW-0472">Membrane</keyword>
<dbReference type="EMBL" id="JOPA01000015">
    <property type="protein sequence ID" value="OUI94623.1"/>
    <property type="molecule type" value="Genomic_DNA"/>
</dbReference>
<feature type="transmembrane region" description="Helical" evidence="8">
    <location>
        <begin position="162"/>
        <end position="180"/>
    </location>
</feature>
<evidence type="ECO:0000313" key="9">
    <source>
        <dbReference type="EMBL" id="OUI94623.1"/>
    </source>
</evidence>
<comment type="subcellular location">
    <subcellularLocation>
        <location evidence="1">Cell membrane</location>
        <topology evidence="1">Multi-pass membrane protein</topology>
    </subcellularLocation>
</comment>
<dbReference type="PANTHER" id="PTHR34979:SF1">
    <property type="entry name" value="INNER MEMBRANE PROTEIN YGAZ"/>
    <property type="match status" value="1"/>
</dbReference>
<accession>A0A252AVN9</accession>
<keyword evidence="6 8" id="KW-1133">Transmembrane helix</keyword>
<protein>
    <submittedName>
        <fullName evidence="9">Branched-chain amino acid ABC transporter permease</fullName>
    </submittedName>
</protein>
<evidence type="ECO:0000256" key="1">
    <source>
        <dbReference type="ARBA" id="ARBA00004651"/>
    </source>
</evidence>
<dbReference type="AlphaFoldDB" id="A0A252AVN9"/>
<evidence type="ECO:0000256" key="6">
    <source>
        <dbReference type="ARBA" id="ARBA00022989"/>
    </source>
</evidence>
<evidence type="ECO:0000256" key="7">
    <source>
        <dbReference type="ARBA" id="ARBA00023136"/>
    </source>
</evidence>
<dbReference type="Proteomes" id="UP000194641">
    <property type="component" value="Unassembled WGS sequence"/>
</dbReference>
<evidence type="ECO:0000256" key="8">
    <source>
        <dbReference type="SAM" id="Phobius"/>
    </source>
</evidence>